<dbReference type="PANTHER" id="PTHR38075:SF1">
    <property type="entry name" value="DUF4139 DOMAIN-CONTAINING PROTEIN"/>
    <property type="match status" value="1"/>
</dbReference>
<gene>
    <name evidence="3" type="ORF">FPL22_15050</name>
</gene>
<dbReference type="OrthoDB" id="9783078at2"/>
<dbReference type="EMBL" id="VMBG01000002">
    <property type="protein sequence ID" value="TSJ77405.1"/>
    <property type="molecule type" value="Genomic_DNA"/>
</dbReference>
<dbReference type="Proteomes" id="UP000315648">
    <property type="component" value="Unassembled WGS sequence"/>
</dbReference>
<keyword evidence="1" id="KW-0732">Signal</keyword>
<evidence type="ECO:0000313" key="3">
    <source>
        <dbReference type="EMBL" id="TSJ77405.1"/>
    </source>
</evidence>
<dbReference type="RefSeq" id="WP_144353807.1">
    <property type="nucleotide sequence ID" value="NZ_CBCRVV010000008.1"/>
</dbReference>
<reference evidence="3 4" key="1">
    <citation type="submission" date="2019-07" db="EMBL/GenBank/DDBJ databases">
        <title>Description of 53C-WASEF.</title>
        <authorList>
            <person name="Pitt A."/>
            <person name="Hahn M.W."/>
        </authorList>
    </citation>
    <scope>NUCLEOTIDE SEQUENCE [LARGE SCALE GENOMIC DNA]</scope>
    <source>
        <strain evidence="3 4">53C-WASEF</strain>
    </source>
</reference>
<feature type="chain" id="PRO_5021842849" evidence="1">
    <location>
        <begin position="21"/>
        <end position="461"/>
    </location>
</feature>
<dbReference type="PANTHER" id="PTHR38075">
    <property type="entry name" value="DUF4139 DOMAIN-CONTAINING PROTEIN"/>
    <property type="match status" value="1"/>
</dbReference>
<organism evidence="3 4">
    <name type="scientific">Rariglobus hedericola</name>
    <dbReference type="NCBI Taxonomy" id="2597822"/>
    <lineage>
        <taxon>Bacteria</taxon>
        <taxon>Pseudomonadati</taxon>
        <taxon>Verrucomicrobiota</taxon>
        <taxon>Opitutia</taxon>
        <taxon>Opitutales</taxon>
        <taxon>Opitutaceae</taxon>
        <taxon>Rariglobus</taxon>
    </lineage>
</organism>
<sequence length="461" mass="51822">MKTLALFSAFIALLPLSLTAGPALTIYNQNFAVVRETIPFDLKSGVNLVNFSGVTTQVEPDSVVLRDASGKLALRILEQSYRADAASQGLLLAMNEGKELDFIVRDKDAKEYLVKGRVIRSGYKAGGEASTPIIEVDGKLRFSLPGQPIFPSLGDDAILQPTLAWQVNVEKDAKLDAELGYVTGGMSWQAAYNFVAPEKGDQVDIVGWVTVVNNTGKQFTDASIKLMAGDVNRVQPQSPTMRRDGMVMAMAVARQEDVTEKSFDEFHLYSLPRNVTLRDQETKQVEFIRAKGVTAPQLYIFDQQKYGAKVATVREFKNIKENGGLGLPLPKGRTRFYRQDSADGRLEFVGENNIDHTAKNETVRIYTGDVFDIVVERKATDTKMSSRNDFREEAFEVTLRNRKSDTVEVRISEHFYQWPNWSLIEQSDPSEKTDASTAEFRVKLKPDEEKKVTYRVRYDWK</sequence>
<accession>A0A556QL81</accession>
<dbReference type="InterPro" id="IPR037291">
    <property type="entry name" value="DUF4139"/>
</dbReference>
<feature type="signal peptide" evidence="1">
    <location>
        <begin position="1"/>
        <end position="20"/>
    </location>
</feature>
<feature type="domain" description="DUF4139" evidence="2">
    <location>
        <begin position="178"/>
        <end position="460"/>
    </location>
</feature>
<dbReference type="AlphaFoldDB" id="A0A556QL81"/>
<name>A0A556QL81_9BACT</name>
<proteinExistence type="predicted"/>
<keyword evidence="4" id="KW-1185">Reference proteome</keyword>
<evidence type="ECO:0000259" key="2">
    <source>
        <dbReference type="Pfam" id="PF13598"/>
    </source>
</evidence>
<evidence type="ECO:0000313" key="4">
    <source>
        <dbReference type="Proteomes" id="UP000315648"/>
    </source>
</evidence>
<protein>
    <submittedName>
        <fullName evidence="3">DUF4139 domain-containing protein</fullName>
    </submittedName>
</protein>
<dbReference type="Pfam" id="PF13598">
    <property type="entry name" value="DUF4139"/>
    <property type="match status" value="1"/>
</dbReference>
<evidence type="ECO:0000256" key="1">
    <source>
        <dbReference type="SAM" id="SignalP"/>
    </source>
</evidence>
<comment type="caution">
    <text evidence="3">The sequence shown here is derived from an EMBL/GenBank/DDBJ whole genome shotgun (WGS) entry which is preliminary data.</text>
</comment>